<evidence type="ECO:0000313" key="1">
    <source>
        <dbReference type="EMBL" id="MPC73223.1"/>
    </source>
</evidence>
<proteinExistence type="predicted"/>
<reference evidence="1" key="1">
    <citation type="submission" date="2019-05" db="EMBL/GenBank/DDBJ databases">
        <title>Another draft genome of Portunus trituberculatus and its Hox gene families provides insights of decapod evolution.</title>
        <authorList>
            <person name="Jeong J.-H."/>
            <person name="Song I."/>
            <person name="Kim S."/>
            <person name="Choi T."/>
            <person name="Kim D."/>
            <person name="Ryu S."/>
            <person name="Kim W."/>
        </authorList>
    </citation>
    <scope>NUCLEOTIDE SEQUENCE [LARGE SCALE GENOMIC DNA]</scope>
    <source>
        <tissue evidence="1">Muscle</tissue>
    </source>
</reference>
<accession>A0A5B7HSX6</accession>
<protein>
    <submittedName>
        <fullName evidence="1">Uncharacterized protein</fullName>
    </submittedName>
</protein>
<dbReference type="EMBL" id="VSRR010036361">
    <property type="protein sequence ID" value="MPC73223.1"/>
    <property type="molecule type" value="Genomic_DNA"/>
</dbReference>
<name>A0A5B7HSX6_PORTR</name>
<organism evidence="1 2">
    <name type="scientific">Portunus trituberculatus</name>
    <name type="common">Swimming crab</name>
    <name type="synonym">Neptunus trituberculatus</name>
    <dbReference type="NCBI Taxonomy" id="210409"/>
    <lineage>
        <taxon>Eukaryota</taxon>
        <taxon>Metazoa</taxon>
        <taxon>Ecdysozoa</taxon>
        <taxon>Arthropoda</taxon>
        <taxon>Crustacea</taxon>
        <taxon>Multicrustacea</taxon>
        <taxon>Malacostraca</taxon>
        <taxon>Eumalacostraca</taxon>
        <taxon>Eucarida</taxon>
        <taxon>Decapoda</taxon>
        <taxon>Pleocyemata</taxon>
        <taxon>Brachyura</taxon>
        <taxon>Eubrachyura</taxon>
        <taxon>Portunoidea</taxon>
        <taxon>Portunidae</taxon>
        <taxon>Portuninae</taxon>
        <taxon>Portunus</taxon>
    </lineage>
</organism>
<sequence>MMLKHYTIRFDFNLFTTMRRLPIHFGYYLLFIYLFNEREVGNSKAECKVKNVFRCQYQARSKLRGNVTPLEILTKASQTLPLIISFTCKTFWCHSLGQMFEAVDISFPLLCM</sequence>
<comment type="caution">
    <text evidence="1">The sequence shown here is derived from an EMBL/GenBank/DDBJ whole genome shotgun (WGS) entry which is preliminary data.</text>
</comment>
<dbReference type="Proteomes" id="UP000324222">
    <property type="component" value="Unassembled WGS sequence"/>
</dbReference>
<dbReference type="AlphaFoldDB" id="A0A5B7HSX6"/>
<evidence type="ECO:0000313" key="2">
    <source>
        <dbReference type="Proteomes" id="UP000324222"/>
    </source>
</evidence>
<keyword evidence="2" id="KW-1185">Reference proteome</keyword>
<gene>
    <name evidence="1" type="ORF">E2C01_067545</name>
</gene>